<evidence type="ECO:0000313" key="1">
    <source>
        <dbReference type="EMBL" id="OQR88058.1"/>
    </source>
</evidence>
<dbReference type="EMBL" id="JNBR01001411">
    <property type="protein sequence ID" value="OQR88058.1"/>
    <property type="molecule type" value="Genomic_DNA"/>
</dbReference>
<proteinExistence type="predicted"/>
<evidence type="ECO:0000313" key="2">
    <source>
        <dbReference type="Proteomes" id="UP000243579"/>
    </source>
</evidence>
<dbReference type="OrthoDB" id="411785at2759"/>
<organism evidence="1 2">
    <name type="scientific">Achlya hypogyna</name>
    <name type="common">Oomycete</name>
    <name type="synonym">Protoachlya hypogyna</name>
    <dbReference type="NCBI Taxonomy" id="1202772"/>
    <lineage>
        <taxon>Eukaryota</taxon>
        <taxon>Sar</taxon>
        <taxon>Stramenopiles</taxon>
        <taxon>Oomycota</taxon>
        <taxon>Saprolegniomycetes</taxon>
        <taxon>Saprolegniales</taxon>
        <taxon>Achlyaceae</taxon>
        <taxon>Achlya</taxon>
    </lineage>
</organism>
<dbReference type="Proteomes" id="UP000243579">
    <property type="component" value="Unassembled WGS sequence"/>
</dbReference>
<dbReference type="PANTHER" id="PTHR35866">
    <property type="entry name" value="PUTATIVE-RELATED"/>
    <property type="match status" value="1"/>
</dbReference>
<sequence length="432" mass="46566">MAATARAFKVGFKCTGCGRCCTGKGGVAWVNPAEVTAMAEHLSLSKAAFTKTYLRKVNGMQALRQTADDSQCIFLQGKQCAVYPARPTQCRTYPFWPQQLISKYDWQLAAKECEGILIDPQPADVTPETQILKEVVIHEVHRSGEDLTYDDIDDLISELDPGMLDAFQEEVDAKYKRNVLYEDNELPPTRSLHFVDRLELVQSEVLLADDGSLDRTKLALDVHKGLCVGLSLLSKPLTEGVRIGLLGAGAGVLPTFLNHNLTCNVHIDAVDPSAAMLEAGRHFFGLEASPRLSLHRAFGEDFVAAQPAAAYDWLVVDVEAGSSAPSEFRAPPPVFLSTSFLTHAARVLGPTGSLAVNVISPFAPTTEPLEAVRAALAPHFGNVYALEQPKNTVVFGLRAPVHGLPTVDAAMAAPLATTIQSLLASGAALRRL</sequence>
<name>A0A1V9YQP2_ACHHY</name>
<comment type="caution">
    <text evidence="1">The sequence shown here is derived from an EMBL/GenBank/DDBJ whole genome shotgun (WGS) entry which is preliminary data.</text>
</comment>
<keyword evidence="2" id="KW-1185">Reference proteome</keyword>
<dbReference type="InterPro" id="IPR029063">
    <property type="entry name" value="SAM-dependent_MTases_sf"/>
</dbReference>
<dbReference type="AlphaFoldDB" id="A0A1V9YQP2"/>
<reference evidence="1 2" key="1">
    <citation type="journal article" date="2014" name="Genome Biol. Evol.">
        <title>The secreted proteins of Achlya hypogyna and Thraustotheca clavata identify the ancestral oomycete secretome and reveal gene acquisitions by horizontal gene transfer.</title>
        <authorList>
            <person name="Misner I."/>
            <person name="Blouin N."/>
            <person name="Leonard G."/>
            <person name="Richards T.A."/>
            <person name="Lane C.E."/>
        </authorList>
    </citation>
    <scope>NUCLEOTIDE SEQUENCE [LARGE SCALE GENOMIC DNA]</scope>
    <source>
        <strain evidence="1 2">ATCC 48635</strain>
    </source>
</reference>
<dbReference type="SUPFAM" id="SSF53335">
    <property type="entry name" value="S-adenosyl-L-methionine-dependent methyltransferases"/>
    <property type="match status" value="1"/>
</dbReference>
<gene>
    <name evidence="1" type="ORF">ACHHYP_07654</name>
</gene>
<dbReference type="Gene3D" id="3.40.50.150">
    <property type="entry name" value="Vaccinia Virus protein VP39"/>
    <property type="match status" value="1"/>
</dbReference>
<dbReference type="InterPro" id="IPR005358">
    <property type="entry name" value="Puta_zinc/iron-chelating_dom"/>
</dbReference>
<dbReference type="Pfam" id="PF03692">
    <property type="entry name" value="CxxCxxCC"/>
    <property type="match status" value="1"/>
</dbReference>
<accession>A0A1V9YQP2</accession>
<dbReference type="PANTHER" id="PTHR35866:SF1">
    <property type="entry name" value="YKGJ FAMILY CYSTEINE CLUSTER PROTEIN"/>
    <property type="match status" value="1"/>
</dbReference>
<protein>
    <submittedName>
        <fullName evidence="1">Uncharacterized protein</fullName>
    </submittedName>
</protein>